<dbReference type="SUPFAM" id="SSF52980">
    <property type="entry name" value="Restriction endonuclease-like"/>
    <property type="match status" value="1"/>
</dbReference>
<dbReference type="Gene3D" id="3.40.1350.10">
    <property type="match status" value="1"/>
</dbReference>
<evidence type="ECO:0000256" key="2">
    <source>
        <dbReference type="HAMAP-Rule" id="MF_00048"/>
    </source>
</evidence>
<dbReference type="HAMAP" id="MF_00048">
    <property type="entry name" value="UPF0102"/>
    <property type="match status" value="1"/>
</dbReference>
<proteinExistence type="inferred from homology"/>
<dbReference type="NCBIfam" id="NF009154">
    <property type="entry name" value="PRK12497.3-3"/>
    <property type="match status" value="1"/>
</dbReference>
<evidence type="ECO:0000256" key="1">
    <source>
        <dbReference type="ARBA" id="ARBA00006738"/>
    </source>
</evidence>
<dbReference type="NCBIfam" id="NF009150">
    <property type="entry name" value="PRK12497.1-3"/>
    <property type="match status" value="1"/>
</dbReference>
<dbReference type="STRING" id="1499966.U14_04465"/>
<evidence type="ECO:0000313" key="3">
    <source>
        <dbReference type="EMBL" id="GAK53202.1"/>
    </source>
</evidence>
<accession>A0A0S6W3Z8</accession>
<evidence type="ECO:0000313" key="4">
    <source>
        <dbReference type="Proteomes" id="UP000030700"/>
    </source>
</evidence>
<dbReference type="Proteomes" id="UP000030700">
    <property type="component" value="Unassembled WGS sequence"/>
</dbReference>
<name>A0A0S6W3Z8_9BACT</name>
<protein>
    <recommendedName>
        <fullName evidence="2">UPF0102 protein U14_04465</fullName>
    </recommendedName>
</protein>
<dbReference type="InterPro" id="IPR011335">
    <property type="entry name" value="Restrct_endonuc-II-like"/>
</dbReference>
<dbReference type="InterPro" id="IPR011856">
    <property type="entry name" value="tRNA_endonuc-like_dom_sf"/>
</dbReference>
<gene>
    <name evidence="3" type="ORF">U14_04465</name>
</gene>
<reference evidence="3" key="1">
    <citation type="journal article" date="2015" name="PeerJ">
        <title>First genomic representation of candidate bacterial phylum KSB3 points to enhanced environmental sensing as a trigger of wastewater bulking.</title>
        <authorList>
            <person name="Sekiguchi Y."/>
            <person name="Ohashi A."/>
            <person name="Parks D.H."/>
            <person name="Yamauchi T."/>
            <person name="Tyson G.W."/>
            <person name="Hugenholtz P."/>
        </authorList>
    </citation>
    <scope>NUCLEOTIDE SEQUENCE [LARGE SCALE GENOMIC DNA]</scope>
</reference>
<dbReference type="NCBIfam" id="TIGR00252">
    <property type="entry name" value="YraN family protein"/>
    <property type="match status" value="1"/>
</dbReference>
<organism evidence="3">
    <name type="scientific">Candidatus Moduliflexus flocculans</name>
    <dbReference type="NCBI Taxonomy" id="1499966"/>
    <lineage>
        <taxon>Bacteria</taxon>
        <taxon>Candidatus Moduliflexota</taxon>
        <taxon>Candidatus Moduliflexia</taxon>
        <taxon>Candidatus Moduliflexales</taxon>
        <taxon>Candidatus Moduliflexaceae</taxon>
    </lineage>
</organism>
<dbReference type="GO" id="GO:0003676">
    <property type="term" value="F:nucleic acid binding"/>
    <property type="evidence" value="ECO:0007669"/>
    <property type="project" value="InterPro"/>
</dbReference>
<dbReference type="HOGENOM" id="CLU_115353_1_1_0"/>
<dbReference type="AlphaFoldDB" id="A0A0S6W3Z8"/>
<keyword evidence="4" id="KW-1185">Reference proteome</keyword>
<dbReference type="PANTHER" id="PTHR34039:SF1">
    <property type="entry name" value="UPF0102 PROTEIN YRAN"/>
    <property type="match status" value="1"/>
</dbReference>
<dbReference type="PANTHER" id="PTHR34039">
    <property type="entry name" value="UPF0102 PROTEIN YRAN"/>
    <property type="match status" value="1"/>
</dbReference>
<dbReference type="Pfam" id="PF02021">
    <property type="entry name" value="UPF0102"/>
    <property type="match status" value="1"/>
</dbReference>
<comment type="similarity">
    <text evidence="1 2">Belongs to the UPF0102 family.</text>
</comment>
<dbReference type="EMBL" id="DF820459">
    <property type="protein sequence ID" value="GAK53202.1"/>
    <property type="molecule type" value="Genomic_DNA"/>
</dbReference>
<sequence>MSQQRRDLGKLGEDLALQHILQQQYQIIQRNFRCKTGEIDIIAKDRHIVVFIEVRAKTSDAYGPAYNMVTPSKQKQVKRVALHYISQNNLVNTQFRFDVIGITFQPGSDDYQLDHIQNAFQ</sequence>
<dbReference type="InterPro" id="IPR003509">
    <property type="entry name" value="UPF0102_YraN-like"/>
</dbReference>